<dbReference type="PANTHER" id="PTHR47074">
    <property type="entry name" value="BNAC02G40300D PROTEIN"/>
    <property type="match status" value="1"/>
</dbReference>
<name>A0AAD8RJ98_LOLMU</name>
<dbReference type="InterPro" id="IPR012337">
    <property type="entry name" value="RNaseH-like_sf"/>
</dbReference>
<evidence type="ECO:0008006" key="5">
    <source>
        <dbReference type="Google" id="ProtNLM"/>
    </source>
</evidence>
<dbReference type="Pfam" id="PF13456">
    <property type="entry name" value="RVT_3"/>
    <property type="match status" value="1"/>
</dbReference>
<dbReference type="InterPro" id="IPR036397">
    <property type="entry name" value="RNaseH_sf"/>
</dbReference>
<evidence type="ECO:0000313" key="4">
    <source>
        <dbReference type="Proteomes" id="UP001231189"/>
    </source>
</evidence>
<keyword evidence="4" id="KW-1185">Reference proteome</keyword>
<dbReference type="InterPro" id="IPR044730">
    <property type="entry name" value="RNase_H-like_dom_plant"/>
</dbReference>
<organism evidence="3 4">
    <name type="scientific">Lolium multiflorum</name>
    <name type="common">Italian ryegrass</name>
    <name type="synonym">Lolium perenne subsp. multiflorum</name>
    <dbReference type="NCBI Taxonomy" id="4521"/>
    <lineage>
        <taxon>Eukaryota</taxon>
        <taxon>Viridiplantae</taxon>
        <taxon>Streptophyta</taxon>
        <taxon>Embryophyta</taxon>
        <taxon>Tracheophyta</taxon>
        <taxon>Spermatophyta</taxon>
        <taxon>Magnoliopsida</taxon>
        <taxon>Liliopsida</taxon>
        <taxon>Poales</taxon>
        <taxon>Poaceae</taxon>
        <taxon>BOP clade</taxon>
        <taxon>Pooideae</taxon>
        <taxon>Poodae</taxon>
        <taxon>Poeae</taxon>
        <taxon>Poeae Chloroplast Group 2 (Poeae type)</taxon>
        <taxon>Loliodinae</taxon>
        <taxon>Loliinae</taxon>
        <taxon>Lolium</taxon>
    </lineage>
</organism>
<dbReference type="Proteomes" id="UP001231189">
    <property type="component" value="Unassembled WGS sequence"/>
</dbReference>
<sequence length="383" mass="42832">MGSNTYRCLFRQECVLARQGGAEQAFYRLHEQGTEWPQGHLGGSLGVPCPPPPKVRSFAWRLATNSLATQDNKHKRKMEVTNICIICGVERENTFHTFCRCTMARSLWQAMEEVWPLPDLRGLESDDAEWLLHLLDGKEDMARAMILMTFWRIWHCRNEVIHHKPAPPVESSRGFLCSYMQSLIMIKQFPHADPAKGKTAVIWETIPKKKNTKQGEPRPWRKPPEGSVKLNVDGSFCKEMGVGGAGVVLRDDRGAIIVSKSLSLQPCLSPLEAELEACREGVILALDWSSLPCMIEMDCAEAVNMIRSGELNRSPFTGLIQEIKRLLATRSNLVIGTISREQNSVSHILANLGRTSARTQTWAGSGPDDVTALCRRSECNPLA</sequence>
<accession>A0AAD8RJ98</accession>
<dbReference type="InterPro" id="IPR002156">
    <property type="entry name" value="RNaseH_domain"/>
</dbReference>
<feature type="domain" description="Reverse transcriptase zinc-binding" evidence="2">
    <location>
        <begin position="52"/>
        <end position="108"/>
    </location>
</feature>
<dbReference type="Pfam" id="PF13966">
    <property type="entry name" value="zf-RVT"/>
    <property type="match status" value="1"/>
</dbReference>
<reference evidence="3" key="1">
    <citation type="submission" date="2023-07" db="EMBL/GenBank/DDBJ databases">
        <title>A chromosome-level genome assembly of Lolium multiflorum.</title>
        <authorList>
            <person name="Chen Y."/>
            <person name="Copetti D."/>
            <person name="Kolliker R."/>
            <person name="Studer B."/>
        </authorList>
    </citation>
    <scope>NUCLEOTIDE SEQUENCE</scope>
    <source>
        <strain evidence="3">02402/16</strain>
        <tissue evidence="3">Leaf</tissue>
    </source>
</reference>
<evidence type="ECO:0000313" key="3">
    <source>
        <dbReference type="EMBL" id="KAK1626129.1"/>
    </source>
</evidence>
<dbReference type="EMBL" id="JAUUTY010000005">
    <property type="protein sequence ID" value="KAK1626129.1"/>
    <property type="molecule type" value="Genomic_DNA"/>
</dbReference>
<dbReference type="PANTHER" id="PTHR47074:SF11">
    <property type="entry name" value="REVERSE TRANSCRIPTASE-LIKE PROTEIN"/>
    <property type="match status" value="1"/>
</dbReference>
<feature type="domain" description="RNase H type-1" evidence="1">
    <location>
        <begin position="231"/>
        <end position="352"/>
    </location>
</feature>
<dbReference type="InterPro" id="IPR026960">
    <property type="entry name" value="RVT-Znf"/>
</dbReference>
<evidence type="ECO:0000259" key="1">
    <source>
        <dbReference type="Pfam" id="PF13456"/>
    </source>
</evidence>
<comment type="caution">
    <text evidence="3">The sequence shown here is derived from an EMBL/GenBank/DDBJ whole genome shotgun (WGS) entry which is preliminary data.</text>
</comment>
<dbReference type="AlphaFoldDB" id="A0AAD8RJ98"/>
<dbReference type="Gene3D" id="3.30.420.10">
    <property type="entry name" value="Ribonuclease H-like superfamily/Ribonuclease H"/>
    <property type="match status" value="1"/>
</dbReference>
<dbReference type="GO" id="GO:0004523">
    <property type="term" value="F:RNA-DNA hybrid ribonuclease activity"/>
    <property type="evidence" value="ECO:0007669"/>
    <property type="project" value="InterPro"/>
</dbReference>
<dbReference type="CDD" id="cd06222">
    <property type="entry name" value="RNase_H_like"/>
    <property type="match status" value="1"/>
</dbReference>
<evidence type="ECO:0000259" key="2">
    <source>
        <dbReference type="Pfam" id="PF13966"/>
    </source>
</evidence>
<gene>
    <name evidence="3" type="ORF">QYE76_000444</name>
</gene>
<dbReference type="SUPFAM" id="SSF53098">
    <property type="entry name" value="Ribonuclease H-like"/>
    <property type="match status" value="1"/>
</dbReference>
<protein>
    <recommendedName>
        <fullName evidence="5">RNase H type-1 domain-containing protein</fullName>
    </recommendedName>
</protein>
<dbReference type="GO" id="GO:0003676">
    <property type="term" value="F:nucleic acid binding"/>
    <property type="evidence" value="ECO:0007669"/>
    <property type="project" value="InterPro"/>
</dbReference>
<dbReference type="InterPro" id="IPR052929">
    <property type="entry name" value="RNase_H-like_EbsB-rel"/>
</dbReference>
<proteinExistence type="predicted"/>